<dbReference type="PANTHER" id="PTHR19432:SF35">
    <property type="entry name" value="SOLUTE CARRIER FAMILY 45 MEMBER 3 ISOFORM X1"/>
    <property type="match status" value="1"/>
</dbReference>
<feature type="transmembrane region" description="Helical" evidence="7">
    <location>
        <begin position="132"/>
        <end position="150"/>
    </location>
</feature>
<dbReference type="InterPro" id="IPR036259">
    <property type="entry name" value="MFS_trans_sf"/>
</dbReference>
<accession>A0A4U0U207</accession>
<protein>
    <recommendedName>
        <fullName evidence="10">General alpha-glucoside permease</fullName>
    </recommendedName>
</protein>
<dbReference type="Pfam" id="PF07690">
    <property type="entry name" value="MFS_1"/>
    <property type="match status" value="1"/>
</dbReference>
<dbReference type="GO" id="GO:0005886">
    <property type="term" value="C:plasma membrane"/>
    <property type="evidence" value="ECO:0007669"/>
    <property type="project" value="TreeGrafter"/>
</dbReference>
<feature type="transmembrane region" description="Helical" evidence="7">
    <location>
        <begin position="170"/>
        <end position="189"/>
    </location>
</feature>
<keyword evidence="4 7" id="KW-1133">Transmembrane helix</keyword>
<feature type="transmembrane region" description="Helical" evidence="7">
    <location>
        <begin position="435"/>
        <end position="456"/>
    </location>
</feature>
<feature type="transmembrane region" description="Helical" evidence="7">
    <location>
        <begin position="210"/>
        <end position="235"/>
    </location>
</feature>
<comment type="caution">
    <text evidence="8">The sequence shown here is derived from an EMBL/GenBank/DDBJ whole genome shotgun (WGS) entry which is preliminary data.</text>
</comment>
<dbReference type="PANTHER" id="PTHR19432">
    <property type="entry name" value="SUGAR TRANSPORTER"/>
    <property type="match status" value="1"/>
</dbReference>
<feature type="region of interest" description="Disordered" evidence="6">
    <location>
        <begin position="605"/>
        <end position="627"/>
    </location>
</feature>
<comment type="subcellular location">
    <subcellularLocation>
        <location evidence="1">Membrane</location>
        <topology evidence="1">Multi-pass membrane protein</topology>
    </subcellularLocation>
</comment>
<dbReference type="EMBL" id="NAJL01000016">
    <property type="protein sequence ID" value="TKA28898.1"/>
    <property type="molecule type" value="Genomic_DNA"/>
</dbReference>
<name>A0A4U0U207_9PEZI</name>
<evidence type="ECO:0000256" key="5">
    <source>
        <dbReference type="ARBA" id="ARBA00023136"/>
    </source>
</evidence>
<evidence type="ECO:0000256" key="4">
    <source>
        <dbReference type="ARBA" id="ARBA00022989"/>
    </source>
</evidence>
<evidence type="ECO:0000256" key="7">
    <source>
        <dbReference type="SAM" id="Phobius"/>
    </source>
</evidence>
<proteinExistence type="predicted"/>
<feature type="compositionally biased region" description="Acidic residues" evidence="6">
    <location>
        <begin position="116"/>
        <end position="125"/>
    </location>
</feature>
<organism evidence="8 9">
    <name type="scientific">Salinomyces thailandicus</name>
    <dbReference type="NCBI Taxonomy" id="706561"/>
    <lineage>
        <taxon>Eukaryota</taxon>
        <taxon>Fungi</taxon>
        <taxon>Dikarya</taxon>
        <taxon>Ascomycota</taxon>
        <taxon>Pezizomycotina</taxon>
        <taxon>Dothideomycetes</taxon>
        <taxon>Dothideomycetidae</taxon>
        <taxon>Mycosphaerellales</taxon>
        <taxon>Teratosphaeriaceae</taxon>
        <taxon>Salinomyces</taxon>
    </lineage>
</organism>
<dbReference type="OrthoDB" id="28755at2759"/>
<dbReference type="GO" id="GO:0008506">
    <property type="term" value="F:sucrose:proton symporter activity"/>
    <property type="evidence" value="ECO:0007669"/>
    <property type="project" value="TreeGrafter"/>
</dbReference>
<evidence type="ECO:0000256" key="3">
    <source>
        <dbReference type="ARBA" id="ARBA00022692"/>
    </source>
</evidence>
<feature type="transmembrane region" description="Helical" evidence="7">
    <location>
        <begin position="247"/>
        <end position="272"/>
    </location>
</feature>
<reference evidence="8 9" key="1">
    <citation type="submission" date="2017-03" db="EMBL/GenBank/DDBJ databases">
        <title>Genomes of endolithic fungi from Antarctica.</title>
        <authorList>
            <person name="Coleine C."/>
            <person name="Masonjones S."/>
            <person name="Stajich J.E."/>
        </authorList>
    </citation>
    <scope>NUCLEOTIDE SEQUENCE [LARGE SCALE GENOMIC DNA]</scope>
    <source>
        <strain evidence="8 9">CCFEE 6315</strain>
    </source>
</reference>
<evidence type="ECO:0000313" key="8">
    <source>
        <dbReference type="EMBL" id="TKA28898.1"/>
    </source>
</evidence>
<dbReference type="InterPro" id="IPR011701">
    <property type="entry name" value="MFS"/>
</dbReference>
<dbReference type="Gene3D" id="1.20.1250.20">
    <property type="entry name" value="MFS general substrate transporter like domains"/>
    <property type="match status" value="1"/>
</dbReference>
<feature type="transmembrane region" description="Helical" evidence="7">
    <location>
        <begin position="674"/>
        <end position="692"/>
    </location>
</feature>
<dbReference type="AlphaFoldDB" id="A0A4U0U207"/>
<feature type="transmembrane region" description="Helical" evidence="7">
    <location>
        <begin position="572"/>
        <end position="596"/>
    </location>
</feature>
<dbReference type="SUPFAM" id="SSF103473">
    <property type="entry name" value="MFS general substrate transporter"/>
    <property type="match status" value="2"/>
</dbReference>
<keyword evidence="9" id="KW-1185">Reference proteome</keyword>
<feature type="region of interest" description="Disordered" evidence="6">
    <location>
        <begin position="1"/>
        <end position="125"/>
    </location>
</feature>
<sequence>MVSGMEDPPSPSPSGGSSNSRSRRGTTQSHPKHVQFRAESHNRPSLHYNNSSRTSPDPKAALANGGIDSRRTSKSIDLLKEETSRLGEQSPLLKPTRRSQDVGDLPSLNAFSPTESDWDPDDDTSQETKSSWYLFLLTMAIGGLQIAWSVELSNGSPYLLGLGISKSLLAFVWIAGPLSGTLVQPYIGIKSDRCRSKWGKRRPFMIGGATATIVSLIGLAWTREIIGGIGAIFRIPRESASTQVTSIVFAILMIYVLDFSINVIQAGVRAFIVDNAPTHQQDAANAWASRMSGVGNIIGYLFGYVDLPRYLWFFGDTQFKVLCVIASVAMAFTLSITCSTIGERDPRLEGEPGKAEGGLINFFKNLWRSIRKLPTQIRNVCLVQFCAWIGWFPFLFYITTYIGEMYVEDVFREHPDMTPTEIDSAYETGTRVGTFALLVFAMTTFSASVVLPFLVASSYKAPQPEPITPMTPGARTPGTGYREIRTPATPLTPHTPGGAGTASGYFGYNPAHTDDLNFKQHPDHQTFLQRTCAKLPDIEIPWLTLRRAWMLSHVLFALLMWLTFAVHSTAGATALVGLIGIPWAMTNWAPFALIAAEISKREQIRKGAIRPPPTREAQALASGEDPSEGADQAGVVLGIHNLFIAAPQVIATLVSSVIFKVLQKPRGTVGDDSVAWVLRFGGLAAIAAAWMTRRISEE</sequence>
<keyword evidence="2" id="KW-0813">Transport</keyword>
<evidence type="ECO:0000256" key="1">
    <source>
        <dbReference type="ARBA" id="ARBA00004141"/>
    </source>
</evidence>
<evidence type="ECO:0008006" key="10">
    <source>
        <dbReference type="Google" id="ProtNLM"/>
    </source>
</evidence>
<feature type="transmembrane region" description="Helical" evidence="7">
    <location>
        <begin position="548"/>
        <end position="566"/>
    </location>
</feature>
<dbReference type="Proteomes" id="UP000308549">
    <property type="component" value="Unassembled WGS sequence"/>
</dbReference>
<evidence type="ECO:0000313" key="9">
    <source>
        <dbReference type="Proteomes" id="UP000308549"/>
    </source>
</evidence>
<evidence type="ECO:0000256" key="2">
    <source>
        <dbReference type="ARBA" id="ARBA00022448"/>
    </source>
</evidence>
<feature type="transmembrane region" description="Helical" evidence="7">
    <location>
        <begin position="642"/>
        <end position="662"/>
    </location>
</feature>
<keyword evidence="5 7" id="KW-0472">Membrane</keyword>
<feature type="transmembrane region" description="Helical" evidence="7">
    <location>
        <begin position="380"/>
        <end position="402"/>
    </location>
</feature>
<keyword evidence="3 7" id="KW-0812">Transmembrane</keyword>
<gene>
    <name evidence="8" type="ORF">B0A50_03309</name>
</gene>
<evidence type="ECO:0000256" key="6">
    <source>
        <dbReference type="SAM" id="MobiDB-lite"/>
    </source>
</evidence>